<dbReference type="OrthoDB" id="6636534at2"/>
<sequence length="102" mass="11109">MNIVNLLRAPHPLGGVQLSCTVTVTAAAFETLTTLGTEGIFYPVTASSPVAQHLIVDLGMIRDCALDFDKPQFTTWCREHLPLTFSELEPIGYLFVVGSDDI</sequence>
<dbReference type="EMBL" id="FMIQ01000004">
    <property type="protein sequence ID" value="SCM50704.1"/>
    <property type="molecule type" value="Genomic_DNA"/>
</dbReference>
<protein>
    <submittedName>
        <fullName evidence="1">Uncharacterized protein</fullName>
    </submittedName>
</protein>
<reference evidence="1 2" key="1">
    <citation type="submission" date="2016-09" db="EMBL/GenBank/DDBJ databases">
        <authorList>
            <person name="Capua I."/>
            <person name="De Benedictis P."/>
            <person name="Joannis T."/>
            <person name="Lombin L.H."/>
            <person name="Cattoli G."/>
        </authorList>
    </citation>
    <scope>NUCLEOTIDE SEQUENCE [LARGE SCALE GENOMIC DNA]</scope>
    <source>
        <strain evidence="1 2">GB001</strain>
    </source>
</reference>
<dbReference type="RefSeq" id="WP_072307142.1">
    <property type="nucleotide sequence ID" value="NZ_FMIQ01000004.1"/>
</dbReference>
<organism evidence="1 2">
    <name type="scientific">Hafnia alvei</name>
    <dbReference type="NCBI Taxonomy" id="569"/>
    <lineage>
        <taxon>Bacteria</taxon>
        <taxon>Pseudomonadati</taxon>
        <taxon>Pseudomonadota</taxon>
        <taxon>Gammaproteobacteria</taxon>
        <taxon>Enterobacterales</taxon>
        <taxon>Hafniaceae</taxon>
        <taxon>Hafnia</taxon>
    </lineage>
</organism>
<evidence type="ECO:0000313" key="1">
    <source>
        <dbReference type="EMBL" id="SCM50704.1"/>
    </source>
</evidence>
<name>A0A1C6YV41_HAFAL</name>
<gene>
    <name evidence="1" type="ORF">BN1044_00152</name>
</gene>
<accession>A0A1C6YV41</accession>
<evidence type="ECO:0000313" key="2">
    <source>
        <dbReference type="Proteomes" id="UP000094844"/>
    </source>
</evidence>
<dbReference type="Proteomes" id="UP000094844">
    <property type="component" value="Unassembled WGS sequence"/>
</dbReference>
<proteinExistence type="predicted"/>
<dbReference type="AlphaFoldDB" id="A0A1C6YV41"/>